<proteinExistence type="predicted"/>
<keyword evidence="3" id="KW-0540">Nuclease</keyword>
<keyword evidence="4" id="KW-0255">Endonuclease</keyword>
<gene>
    <name evidence="8" type="ORF">LSAA_10036</name>
</gene>
<dbReference type="AlphaFoldDB" id="A0A7R8H8Z6"/>
<evidence type="ECO:0000256" key="4">
    <source>
        <dbReference type="ARBA" id="ARBA00022759"/>
    </source>
</evidence>
<evidence type="ECO:0000256" key="1">
    <source>
        <dbReference type="ARBA" id="ARBA00022679"/>
    </source>
</evidence>
<evidence type="ECO:0000256" key="2">
    <source>
        <dbReference type="ARBA" id="ARBA00022695"/>
    </source>
</evidence>
<sequence>MHNAPSRQLTLTMDASPLGLGAVPFQWDKDKELPVAFASPIMFGLTKLKRYLLGRPFTIKTDHKPLEYILSPKKQLPQVVTARLARSELSHADAFSRGTFDEPLPINCVKPRMLQSLEIGPKKAIARQKLWGPSIDEDISGYATACETCQAYELLLSYRSTPLNGRGTQAKLLLTRPIRTCLDGFITSYAETCIKLPYCK</sequence>
<keyword evidence="9" id="KW-1185">Reference proteome</keyword>
<evidence type="ECO:0000259" key="7">
    <source>
        <dbReference type="Pfam" id="PF17917"/>
    </source>
</evidence>
<keyword evidence="2" id="KW-0548">Nucleotidyltransferase</keyword>
<dbReference type="InterPro" id="IPR050951">
    <property type="entry name" value="Retrovirus_Pol_polyprotein"/>
</dbReference>
<keyword evidence="1" id="KW-0808">Transferase</keyword>
<name>A0A7R8H8Z6_LEPSM</name>
<reference evidence="8" key="1">
    <citation type="submission" date="2021-02" db="EMBL/GenBank/DDBJ databases">
        <authorList>
            <person name="Bekaert M."/>
        </authorList>
    </citation>
    <scope>NUCLEOTIDE SEQUENCE</scope>
    <source>
        <strain evidence="8">IoA-00</strain>
    </source>
</reference>
<organism evidence="8 9">
    <name type="scientific">Lepeophtheirus salmonis</name>
    <name type="common">Salmon louse</name>
    <name type="synonym">Caligus salmonis</name>
    <dbReference type="NCBI Taxonomy" id="72036"/>
    <lineage>
        <taxon>Eukaryota</taxon>
        <taxon>Metazoa</taxon>
        <taxon>Ecdysozoa</taxon>
        <taxon>Arthropoda</taxon>
        <taxon>Crustacea</taxon>
        <taxon>Multicrustacea</taxon>
        <taxon>Hexanauplia</taxon>
        <taxon>Copepoda</taxon>
        <taxon>Siphonostomatoida</taxon>
        <taxon>Caligidae</taxon>
        <taxon>Lepeophtheirus</taxon>
    </lineage>
</organism>
<feature type="domain" description="Reverse transcriptase RNase H-like" evidence="7">
    <location>
        <begin position="40"/>
        <end position="79"/>
    </location>
</feature>
<dbReference type="PANTHER" id="PTHR37984:SF5">
    <property type="entry name" value="PROTEIN NYNRIN-LIKE"/>
    <property type="match status" value="1"/>
</dbReference>
<keyword evidence="6" id="KW-0695">RNA-directed DNA polymerase</keyword>
<evidence type="ECO:0000256" key="6">
    <source>
        <dbReference type="ARBA" id="ARBA00022918"/>
    </source>
</evidence>
<dbReference type="GO" id="GO:0016787">
    <property type="term" value="F:hydrolase activity"/>
    <property type="evidence" value="ECO:0007669"/>
    <property type="project" value="UniProtKB-KW"/>
</dbReference>
<dbReference type="Pfam" id="PF17917">
    <property type="entry name" value="RT_RNaseH"/>
    <property type="match status" value="1"/>
</dbReference>
<dbReference type="PANTHER" id="PTHR37984">
    <property type="entry name" value="PROTEIN CBG26694"/>
    <property type="match status" value="1"/>
</dbReference>
<evidence type="ECO:0000313" key="8">
    <source>
        <dbReference type="EMBL" id="CAF2948196.1"/>
    </source>
</evidence>
<dbReference type="InterPro" id="IPR043502">
    <property type="entry name" value="DNA/RNA_pol_sf"/>
</dbReference>
<dbReference type="InterPro" id="IPR041373">
    <property type="entry name" value="RT_RNaseH"/>
</dbReference>
<dbReference type="OrthoDB" id="10058156at2759"/>
<keyword evidence="5" id="KW-0378">Hydrolase</keyword>
<dbReference type="GO" id="GO:0004519">
    <property type="term" value="F:endonuclease activity"/>
    <property type="evidence" value="ECO:0007669"/>
    <property type="project" value="UniProtKB-KW"/>
</dbReference>
<dbReference type="GO" id="GO:0003964">
    <property type="term" value="F:RNA-directed DNA polymerase activity"/>
    <property type="evidence" value="ECO:0007669"/>
    <property type="project" value="UniProtKB-KW"/>
</dbReference>
<protein>
    <submittedName>
        <fullName evidence="8">(salmon louse) hypothetical protein</fullName>
    </submittedName>
</protein>
<evidence type="ECO:0000256" key="5">
    <source>
        <dbReference type="ARBA" id="ARBA00022801"/>
    </source>
</evidence>
<dbReference type="SUPFAM" id="SSF56672">
    <property type="entry name" value="DNA/RNA polymerases"/>
    <property type="match status" value="1"/>
</dbReference>
<dbReference type="Proteomes" id="UP000675881">
    <property type="component" value="Chromosome 5"/>
</dbReference>
<evidence type="ECO:0000256" key="3">
    <source>
        <dbReference type="ARBA" id="ARBA00022722"/>
    </source>
</evidence>
<accession>A0A7R8H8Z6</accession>
<dbReference type="EMBL" id="HG994584">
    <property type="protein sequence ID" value="CAF2948196.1"/>
    <property type="molecule type" value="Genomic_DNA"/>
</dbReference>
<evidence type="ECO:0000313" key="9">
    <source>
        <dbReference type="Proteomes" id="UP000675881"/>
    </source>
</evidence>